<reference evidence="17" key="1">
    <citation type="submission" date="2016-10" db="EMBL/GenBank/DDBJ databases">
        <authorList>
            <person name="Varghese N."/>
            <person name="Submissions S."/>
        </authorList>
    </citation>
    <scope>NUCLEOTIDE SEQUENCE [LARGE SCALE GENOMIC DNA]</scope>
    <source>
        <strain evidence="17">DSM 23317</strain>
    </source>
</reference>
<dbReference type="Gene3D" id="3.40.50.2300">
    <property type="match status" value="1"/>
</dbReference>
<dbReference type="GO" id="GO:0000155">
    <property type="term" value="F:phosphorelay sensor kinase activity"/>
    <property type="evidence" value="ECO:0007669"/>
    <property type="project" value="InterPro"/>
</dbReference>
<keyword evidence="6" id="KW-0808">Transferase</keyword>
<dbReference type="InterPro" id="IPR005467">
    <property type="entry name" value="His_kinase_dom"/>
</dbReference>
<feature type="domain" description="Response regulatory" evidence="15">
    <location>
        <begin position="1056"/>
        <end position="1173"/>
    </location>
</feature>
<feature type="transmembrane region" description="Helical" evidence="13">
    <location>
        <begin position="467"/>
        <end position="485"/>
    </location>
</feature>
<dbReference type="PROSITE" id="PS50109">
    <property type="entry name" value="HIS_KIN"/>
    <property type="match status" value="1"/>
</dbReference>
<feature type="modified residue" description="4-aspartylphosphate" evidence="11">
    <location>
        <position position="1107"/>
    </location>
</feature>
<dbReference type="SUPFAM" id="SSF55785">
    <property type="entry name" value="PYP-like sensor domain (PAS domain)"/>
    <property type="match status" value="1"/>
</dbReference>
<proteinExistence type="inferred from homology"/>
<feature type="transmembrane region" description="Helical" evidence="13">
    <location>
        <begin position="186"/>
        <end position="206"/>
    </location>
</feature>
<feature type="transmembrane region" description="Helical" evidence="13">
    <location>
        <begin position="309"/>
        <end position="334"/>
    </location>
</feature>
<evidence type="ECO:0000256" key="13">
    <source>
        <dbReference type="SAM" id="Phobius"/>
    </source>
</evidence>
<evidence type="ECO:0000256" key="3">
    <source>
        <dbReference type="ARBA" id="ARBA00006434"/>
    </source>
</evidence>
<dbReference type="Pfam" id="PF02518">
    <property type="entry name" value="HATPase_c"/>
    <property type="match status" value="1"/>
</dbReference>
<feature type="domain" description="Histidine kinase" evidence="14">
    <location>
        <begin position="824"/>
        <end position="1037"/>
    </location>
</feature>
<comment type="catalytic activity">
    <reaction evidence="1">
        <text>ATP + protein L-histidine = ADP + protein N-phospho-L-histidine.</text>
        <dbReference type="EC" id="2.7.13.3"/>
    </reaction>
</comment>
<sequence length="1188" mass="131439">MPVCPPICGITGYRIKSAQGVGRHQSMNLGKGRMFPNWLLVVISVGYIGLLFFIAFMGDRYRHRLVARQQRLIYALSLGVYCTSWGFLGTAGQASVGDFSYLPVYLAPILLFVFGWPFIQRLIRVSLRLNITSIADLLAARFGKSQRLAVLVTLVALIGTLPYIALQLKAIINSYEILRQTQTLASWQLGLVVSTVLAGFTIIFGVRAIDVTERHPGVMVAIAFESFIKLVAFLIVGLFVSYVAFDSPGQIWQQSVQAMPEAFEFDGSQLVSLIGLTVIVLCAFLCLPRQFQVTMAELKDIDHTRWSRWMFPLYVLVFAFFAAPLGQAGSLLYGDSLQRDSYVLFLPAYHGQSWLSLLSFLGAISAASAMVIISTIALSTMLSNEVVFPTLFRRSDVENTDFLRFRARLLMVRKLLVVLVIALSYTMFLVAPPHTLASLGEVAFGAIAQIGPPLFAAFFWRKVSLSGVMAGISSGFAIWLGFNMLPQLGVYPHPLAGIDYSITTMATLMGLGINIALIVVVSLLSRQTVKEQMQLEHFFERPGIHDRSPLNPGKIDPRELQLLAARFIGDDKARQGFERYFSQHPLSDSRKASSNPGLVLYTENLLATVMGSASARLVISCALQGRDIALNEVAQLMAEATSQRNAESQEVLRRAIENASEGISVTDHNLKLVAWNDRYLSLFQYPKALIYPGCPVADLIEYNLSQSIDDAAVVRQQVDKRLKFLRQGSRHSSERQLPDGTVIRIEGNPMPGGGFVMLFSDITVYRQAEALLTEKNLDLESLVSERTNKLAMANEQLARSNAKLASAREQAELAHHKKSQYLKACSHDLLQPLSAARLFSSTLMEDSQLPERTRGKLQQIDHSLKVANDLLLDLNEVSRIDSGTVVPKMEPFPLQELLDCLHGEFAAIAEQHQVTLRMVNCKAWIRSDRQLLRRVLQNLLSNAFRYAHGGKVLLGCRHGEQLEIQVLDTGPGIPEDKQQWVFEQFTRLENSQGLGPNGLGLGLSIAKSLSDLMGHTLTLHSRPGHGCAFSLAVTPAPSRPQVNAVSTDTVTLHGIKVLCVDNDPSVLAGMVELLESWDCLALAARSPQQALQLVASRQYDIDIMLVDYQLDNGEDGLTLMTELQRRARRPLPGILITATTDVPLQEQARAAGFGYLRKLIKPMALRALMSAMLVKNLQQNYAQETEPQ</sequence>
<dbReference type="SUPFAM" id="SSF47384">
    <property type="entry name" value="Homodimeric domain of signal transducing histidine kinase"/>
    <property type="match status" value="1"/>
</dbReference>
<evidence type="ECO:0000259" key="15">
    <source>
        <dbReference type="PROSITE" id="PS50110"/>
    </source>
</evidence>
<dbReference type="SMART" id="SM00388">
    <property type="entry name" value="HisKA"/>
    <property type="match status" value="1"/>
</dbReference>
<dbReference type="Gene3D" id="1.10.287.130">
    <property type="match status" value="1"/>
</dbReference>
<dbReference type="InterPro" id="IPR003661">
    <property type="entry name" value="HisK_dim/P_dom"/>
</dbReference>
<evidence type="ECO:0000256" key="12">
    <source>
        <dbReference type="SAM" id="Coils"/>
    </source>
</evidence>
<feature type="transmembrane region" description="Helical" evidence="13">
    <location>
        <begin position="100"/>
        <end position="119"/>
    </location>
</feature>
<dbReference type="CDD" id="cd00156">
    <property type="entry name" value="REC"/>
    <property type="match status" value="1"/>
</dbReference>
<name>A0A1G8UD29_9GAMM</name>
<evidence type="ECO:0000256" key="7">
    <source>
        <dbReference type="ARBA" id="ARBA00022692"/>
    </source>
</evidence>
<keyword evidence="12" id="KW-0175">Coiled coil</keyword>
<dbReference type="InterPro" id="IPR004358">
    <property type="entry name" value="Sig_transdc_His_kin-like_C"/>
</dbReference>
<evidence type="ECO:0000259" key="14">
    <source>
        <dbReference type="PROSITE" id="PS50109"/>
    </source>
</evidence>
<dbReference type="AlphaFoldDB" id="A0A1G8UD29"/>
<dbReference type="PROSITE" id="PS50283">
    <property type="entry name" value="NA_SOLUT_SYMP_3"/>
    <property type="match status" value="1"/>
</dbReference>
<dbReference type="Pfam" id="PF00512">
    <property type="entry name" value="HisKA"/>
    <property type="match status" value="1"/>
</dbReference>
<feature type="transmembrane region" description="Helical" evidence="13">
    <location>
        <begin position="442"/>
        <end position="460"/>
    </location>
</feature>
<dbReference type="Proteomes" id="UP000199527">
    <property type="component" value="Unassembled WGS sequence"/>
</dbReference>
<feature type="transmembrane region" description="Helical" evidence="13">
    <location>
        <begin position="505"/>
        <end position="524"/>
    </location>
</feature>
<dbReference type="InterPro" id="IPR000014">
    <property type="entry name" value="PAS"/>
</dbReference>
<keyword evidence="8" id="KW-0418">Kinase</keyword>
<evidence type="ECO:0000256" key="2">
    <source>
        <dbReference type="ARBA" id="ARBA00004141"/>
    </source>
</evidence>
<feature type="transmembrane region" description="Helical" evidence="13">
    <location>
        <begin position="270"/>
        <end position="288"/>
    </location>
</feature>
<protein>
    <recommendedName>
        <fullName evidence="4">histidine kinase</fullName>
        <ecNumber evidence="4">2.7.13.3</ecNumber>
    </recommendedName>
</protein>
<dbReference type="InterPro" id="IPR036890">
    <property type="entry name" value="HATPase_C_sf"/>
</dbReference>
<keyword evidence="7 13" id="KW-0812">Transmembrane</keyword>
<feature type="transmembrane region" description="Helical" evidence="13">
    <location>
        <begin position="38"/>
        <end position="59"/>
    </location>
</feature>
<dbReference type="GO" id="GO:0005886">
    <property type="term" value="C:plasma membrane"/>
    <property type="evidence" value="ECO:0007669"/>
    <property type="project" value="TreeGrafter"/>
</dbReference>
<gene>
    <name evidence="16" type="ORF">SAMN04488540_10945</name>
</gene>
<dbReference type="Pfam" id="PF00072">
    <property type="entry name" value="Response_reg"/>
    <property type="match status" value="1"/>
</dbReference>
<dbReference type="InterPro" id="IPR038377">
    <property type="entry name" value="Na/Glc_symporter_sf"/>
</dbReference>
<dbReference type="Gene3D" id="3.30.565.10">
    <property type="entry name" value="Histidine kinase-like ATPase, C-terminal domain"/>
    <property type="match status" value="1"/>
</dbReference>
<dbReference type="PANTHER" id="PTHR43047:SF9">
    <property type="entry name" value="HISTIDINE KINASE"/>
    <property type="match status" value="1"/>
</dbReference>
<dbReference type="PROSITE" id="PS50110">
    <property type="entry name" value="RESPONSE_REGULATORY"/>
    <property type="match status" value="1"/>
</dbReference>
<evidence type="ECO:0000256" key="1">
    <source>
        <dbReference type="ARBA" id="ARBA00000085"/>
    </source>
</evidence>
<accession>A0A1G8UD29</accession>
<dbReference type="Gene3D" id="1.20.1730.10">
    <property type="entry name" value="Sodium/glucose cotransporter"/>
    <property type="match status" value="1"/>
</dbReference>
<dbReference type="SUPFAM" id="SSF55874">
    <property type="entry name" value="ATPase domain of HSP90 chaperone/DNA topoisomerase II/histidine kinase"/>
    <property type="match status" value="1"/>
</dbReference>
<dbReference type="PANTHER" id="PTHR43047">
    <property type="entry name" value="TWO-COMPONENT HISTIDINE PROTEIN KINASE"/>
    <property type="match status" value="1"/>
</dbReference>
<dbReference type="CDD" id="cd00130">
    <property type="entry name" value="PAS"/>
    <property type="match status" value="1"/>
</dbReference>
<dbReference type="SMART" id="SM00387">
    <property type="entry name" value="HATPase_c"/>
    <property type="match status" value="1"/>
</dbReference>
<comment type="subcellular location">
    <subcellularLocation>
        <location evidence="2">Membrane</location>
        <topology evidence="2">Multi-pass membrane protein</topology>
    </subcellularLocation>
</comment>
<dbReference type="CDD" id="cd00082">
    <property type="entry name" value="HisKA"/>
    <property type="match status" value="1"/>
</dbReference>
<dbReference type="Pfam" id="PF12860">
    <property type="entry name" value="PAS_7"/>
    <property type="match status" value="1"/>
</dbReference>
<evidence type="ECO:0000313" key="17">
    <source>
        <dbReference type="Proteomes" id="UP000199527"/>
    </source>
</evidence>
<organism evidence="16 17">
    <name type="scientific">Ferrimonas sediminum</name>
    <dbReference type="NCBI Taxonomy" id="718193"/>
    <lineage>
        <taxon>Bacteria</taxon>
        <taxon>Pseudomonadati</taxon>
        <taxon>Pseudomonadota</taxon>
        <taxon>Gammaproteobacteria</taxon>
        <taxon>Alteromonadales</taxon>
        <taxon>Ferrimonadaceae</taxon>
        <taxon>Ferrimonas</taxon>
    </lineage>
</organism>
<feature type="transmembrane region" description="Helical" evidence="13">
    <location>
        <begin position="415"/>
        <end position="436"/>
    </location>
</feature>
<feature type="transmembrane region" description="Helical" evidence="13">
    <location>
        <begin position="71"/>
        <end position="88"/>
    </location>
</feature>
<dbReference type="InterPro" id="IPR001734">
    <property type="entry name" value="Na/solute_symporter"/>
</dbReference>
<dbReference type="InterPro" id="IPR003594">
    <property type="entry name" value="HATPase_dom"/>
</dbReference>
<keyword evidence="10 13" id="KW-0472">Membrane</keyword>
<dbReference type="FunFam" id="3.30.565.10:FF:000049">
    <property type="entry name" value="Two-component sensor histidine kinase"/>
    <property type="match status" value="1"/>
</dbReference>
<feature type="coiled-coil region" evidence="12">
    <location>
        <begin position="765"/>
        <end position="814"/>
    </location>
</feature>
<feature type="transmembrane region" description="Helical" evidence="13">
    <location>
        <begin position="148"/>
        <end position="166"/>
    </location>
</feature>
<evidence type="ECO:0000256" key="6">
    <source>
        <dbReference type="ARBA" id="ARBA00022679"/>
    </source>
</evidence>
<dbReference type="SUPFAM" id="SSF52172">
    <property type="entry name" value="CheY-like"/>
    <property type="match status" value="1"/>
</dbReference>
<evidence type="ECO:0000256" key="4">
    <source>
        <dbReference type="ARBA" id="ARBA00012438"/>
    </source>
</evidence>
<evidence type="ECO:0000256" key="10">
    <source>
        <dbReference type="ARBA" id="ARBA00023136"/>
    </source>
</evidence>
<evidence type="ECO:0000256" key="5">
    <source>
        <dbReference type="ARBA" id="ARBA00022553"/>
    </source>
</evidence>
<dbReference type="PRINTS" id="PR00344">
    <property type="entry name" value="BCTRLSENSOR"/>
</dbReference>
<dbReference type="GO" id="GO:0022857">
    <property type="term" value="F:transmembrane transporter activity"/>
    <property type="evidence" value="ECO:0007669"/>
    <property type="project" value="InterPro"/>
</dbReference>
<dbReference type="CDD" id="cd00075">
    <property type="entry name" value="HATPase"/>
    <property type="match status" value="1"/>
</dbReference>
<keyword evidence="9 13" id="KW-1133">Transmembrane helix</keyword>
<comment type="similarity">
    <text evidence="3">Belongs to the sodium:solute symporter (SSF) (TC 2.A.21) family.</text>
</comment>
<evidence type="ECO:0000256" key="11">
    <source>
        <dbReference type="PROSITE-ProRule" id="PRU00169"/>
    </source>
</evidence>
<dbReference type="InterPro" id="IPR036097">
    <property type="entry name" value="HisK_dim/P_sf"/>
</dbReference>
<dbReference type="InterPro" id="IPR001789">
    <property type="entry name" value="Sig_transdc_resp-reg_receiver"/>
</dbReference>
<keyword evidence="5 11" id="KW-0597">Phosphoprotein</keyword>
<keyword evidence="17" id="KW-1185">Reference proteome</keyword>
<dbReference type="InterPro" id="IPR011006">
    <property type="entry name" value="CheY-like_superfamily"/>
</dbReference>
<evidence type="ECO:0000256" key="8">
    <source>
        <dbReference type="ARBA" id="ARBA00022777"/>
    </source>
</evidence>
<dbReference type="GO" id="GO:0009927">
    <property type="term" value="F:histidine phosphotransfer kinase activity"/>
    <property type="evidence" value="ECO:0007669"/>
    <property type="project" value="TreeGrafter"/>
</dbReference>
<evidence type="ECO:0000256" key="9">
    <source>
        <dbReference type="ARBA" id="ARBA00022989"/>
    </source>
</evidence>
<dbReference type="InterPro" id="IPR035965">
    <property type="entry name" value="PAS-like_dom_sf"/>
</dbReference>
<feature type="transmembrane region" description="Helical" evidence="13">
    <location>
        <begin position="354"/>
        <end position="378"/>
    </location>
</feature>
<dbReference type="SMART" id="SM00448">
    <property type="entry name" value="REC"/>
    <property type="match status" value="1"/>
</dbReference>
<feature type="transmembrane region" description="Helical" evidence="13">
    <location>
        <begin position="218"/>
        <end position="245"/>
    </location>
</feature>
<dbReference type="CDD" id="cd10322">
    <property type="entry name" value="SLC5sbd"/>
    <property type="match status" value="1"/>
</dbReference>
<dbReference type="Gene3D" id="3.30.450.20">
    <property type="entry name" value="PAS domain"/>
    <property type="match status" value="1"/>
</dbReference>
<dbReference type="EMBL" id="FNEM01000009">
    <property type="protein sequence ID" value="SDJ51504.1"/>
    <property type="molecule type" value="Genomic_DNA"/>
</dbReference>
<dbReference type="SMART" id="SM00091">
    <property type="entry name" value="PAS"/>
    <property type="match status" value="1"/>
</dbReference>
<evidence type="ECO:0000313" key="16">
    <source>
        <dbReference type="EMBL" id="SDJ51504.1"/>
    </source>
</evidence>
<dbReference type="EC" id="2.7.13.3" evidence="4"/>